<sequence>MFFSFFIVLVFDISWALETRHRTHHNQQPPSNQFSSLHDATLACVWVDRSVWFEVISFSPPPGLFRGFLSIFTREKLSNTAPPKPPER</sequence>
<organism evidence="2">
    <name type="scientific">Anopheles darlingi</name>
    <name type="common">Mosquito</name>
    <dbReference type="NCBI Taxonomy" id="43151"/>
    <lineage>
        <taxon>Eukaryota</taxon>
        <taxon>Metazoa</taxon>
        <taxon>Ecdysozoa</taxon>
        <taxon>Arthropoda</taxon>
        <taxon>Hexapoda</taxon>
        <taxon>Insecta</taxon>
        <taxon>Pterygota</taxon>
        <taxon>Neoptera</taxon>
        <taxon>Endopterygota</taxon>
        <taxon>Diptera</taxon>
        <taxon>Nematocera</taxon>
        <taxon>Culicoidea</taxon>
        <taxon>Culicidae</taxon>
        <taxon>Anophelinae</taxon>
        <taxon>Anopheles</taxon>
    </lineage>
</organism>
<keyword evidence="1" id="KW-0732">Signal</keyword>
<proteinExistence type="predicted"/>
<reference evidence="2" key="1">
    <citation type="submission" date="2018-01" db="EMBL/GenBank/DDBJ databases">
        <title>An insight into the sialome of Amazonian anophelines.</title>
        <authorList>
            <person name="Ribeiro J.M."/>
            <person name="Scarpassa V."/>
            <person name="Calvo E."/>
        </authorList>
    </citation>
    <scope>NUCLEOTIDE SEQUENCE</scope>
</reference>
<feature type="signal peptide" evidence="1">
    <location>
        <begin position="1"/>
        <end position="16"/>
    </location>
</feature>
<name>A0A2M4DCZ5_ANODA</name>
<evidence type="ECO:0000256" key="1">
    <source>
        <dbReference type="SAM" id="SignalP"/>
    </source>
</evidence>
<evidence type="ECO:0000313" key="2">
    <source>
        <dbReference type="EMBL" id="MBW75405.1"/>
    </source>
</evidence>
<dbReference type="EMBL" id="GGFL01011227">
    <property type="protein sequence ID" value="MBW75405.1"/>
    <property type="molecule type" value="Transcribed_RNA"/>
</dbReference>
<accession>A0A2M4DCZ5</accession>
<dbReference type="AlphaFoldDB" id="A0A2M4DCZ5"/>
<protein>
    <submittedName>
        <fullName evidence="2">Putative secreted protein</fullName>
    </submittedName>
</protein>
<feature type="chain" id="PRO_5014895522" evidence="1">
    <location>
        <begin position="17"/>
        <end position="88"/>
    </location>
</feature>